<gene>
    <name evidence="3" type="ORF">PIIN_02227</name>
</gene>
<reference evidence="3 4" key="1">
    <citation type="journal article" date="2011" name="PLoS Pathog.">
        <title>Endophytic Life Strategies Decoded by Genome and Transcriptome Analyses of the Mutualistic Root Symbiont Piriformospora indica.</title>
        <authorList>
            <person name="Zuccaro A."/>
            <person name="Lahrmann U."/>
            <person name="Guldener U."/>
            <person name="Langen G."/>
            <person name="Pfiffi S."/>
            <person name="Biedenkopf D."/>
            <person name="Wong P."/>
            <person name="Samans B."/>
            <person name="Grimm C."/>
            <person name="Basiewicz M."/>
            <person name="Murat C."/>
            <person name="Martin F."/>
            <person name="Kogel K.H."/>
        </authorList>
    </citation>
    <scope>NUCLEOTIDE SEQUENCE [LARGE SCALE GENOMIC DNA]</scope>
    <source>
        <strain evidence="3 4">DSM 11827</strain>
    </source>
</reference>
<protein>
    <submittedName>
        <fullName evidence="3">Uncharacterized protein</fullName>
    </submittedName>
</protein>
<keyword evidence="1" id="KW-0472">Membrane</keyword>
<organism evidence="3 4">
    <name type="scientific">Serendipita indica (strain DSM 11827)</name>
    <name type="common">Root endophyte fungus</name>
    <name type="synonym">Piriformospora indica</name>
    <dbReference type="NCBI Taxonomy" id="1109443"/>
    <lineage>
        <taxon>Eukaryota</taxon>
        <taxon>Fungi</taxon>
        <taxon>Dikarya</taxon>
        <taxon>Basidiomycota</taxon>
        <taxon>Agaricomycotina</taxon>
        <taxon>Agaricomycetes</taxon>
        <taxon>Sebacinales</taxon>
        <taxon>Serendipitaceae</taxon>
        <taxon>Serendipita</taxon>
    </lineage>
</organism>
<proteinExistence type="predicted"/>
<dbReference type="HOGENOM" id="CLU_1768819_0_0_1"/>
<dbReference type="EMBL" id="CAFZ01000031">
    <property type="protein sequence ID" value="CCA68361.1"/>
    <property type="molecule type" value="Genomic_DNA"/>
</dbReference>
<accession>G4TAL5</accession>
<feature type="transmembrane region" description="Helical" evidence="1">
    <location>
        <begin position="123"/>
        <end position="145"/>
    </location>
</feature>
<keyword evidence="1" id="KW-0812">Transmembrane</keyword>
<sequence>MIWTLGRLLLLFFALSTVGALPNNGSHHVTSSTTTADPIFPSCPSGSVPSVISSGPLPGATEITVVVGVCSSTSTPTPTSRSSTYSNNTVPTTVTVLASPTGSPAGQTLIGTATQTVPASSSAAFRVATLWSTSLVLVLVGWAALYL</sequence>
<keyword evidence="2" id="KW-0732">Signal</keyword>
<keyword evidence="1" id="KW-1133">Transmembrane helix</keyword>
<evidence type="ECO:0000256" key="2">
    <source>
        <dbReference type="SAM" id="SignalP"/>
    </source>
</evidence>
<evidence type="ECO:0000313" key="4">
    <source>
        <dbReference type="Proteomes" id="UP000007148"/>
    </source>
</evidence>
<comment type="caution">
    <text evidence="3">The sequence shown here is derived from an EMBL/GenBank/DDBJ whole genome shotgun (WGS) entry which is preliminary data.</text>
</comment>
<dbReference type="Proteomes" id="UP000007148">
    <property type="component" value="Unassembled WGS sequence"/>
</dbReference>
<name>G4TAL5_SERID</name>
<feature type="signal peptide" evidence="2">
    <location>
        <begin position="1"/>
        <end position="20"/>
    </location>
</feature>
<keyword evidence="4" id="KW-1185">Reference proteome</keyword>
<feature type="chain" id="PRO_5003468622" evidence="2">
    <location>
        <begin position="21"/>
        <end position="147"/>
    </location>
</feature>
<evidence type="ECO:0000256" key="1">
    <source>
        <dbReference type="SAM" id="Phobius"/>
    </source>
</evidence>
<evidence type="ECO:0000313" key="3">
    <source>
        <dbReference type="EMBL" id="CCA68361.1"/>
    </source>
</evidence>
<dbReference type="AlphaFoldDB" id="G4TAL5"/>
<dbReference type="InParanoid" id="G4TAL5"/>